<keyword evidence="1" id="KW-1133">Transmembrane helix</keyword>
<evidence type="ECO:0000313" key="3">
    <source>
        <dbReference type="Proteomes" id="UP000036449"/>
    </source>
</evidence>
<feature type="transmembrane region" description="Helical" evidence="1">
    <location>
        <begin position="61"/>
        <end position="85"/>
    </location>
</feature>
<dbReference type="AlphaFoldDB" id="A0A0J6T6S3"/>
<accession>A0A0J6T6S3</accession>
<organism evidence="2 3">
    <name type="scientific">Methylobacterium tarhaniae</name>
    <dbReference type="NCBI Taxonomy" id="1187852"/>
    <lineage>
        <taxon>Bacteria</taxon>
        <taxon>Pseudomonadati</taxon>
        <taxon>Pseudomonadota</taxon>
        <taxon>Alphaproteobacteria</taxon>
        <taxon>Hyphomicrobiales</taxon>
        <taxon>Methylobacteriaceae</taxon>
        <taxon>Methylobacterium</taxon>
    </lineage>
</organism>
<dbReference type="PROSITE" id="PS51257">
    <property type="entry name" value="PROKAR_LIPOPROTEIN"/>
    <property type="match status" value="1"/>
</dbReference>
<comment type="caution">
    <text evidence="2">The sequence shown here is derived from an EMBL/GenBank/DDBJ whole genome shotgun (WGS) entry which is preliminary data.</text>
</comment>
<keyword evidence="1" id="KW-0472">Membrane</keyword>
<evidence type="ECO:0000313" key="2">
    <source>
        <dbReference type="EMBL" id="KMO41522.1"/>
    </source>
</evidence>
<sequence>MVDQDRQKLVSNEQAKLTATYVNGIAIATFAVGCLAPLIAAGGTIHDIDPGLRTGILRFQITASAASLVISVVCFFTSGFLHWIARRVLRSLQ</sequence>
<reference evidence="2 3" key="1">
    <citation type="submission" date="2015-03" db="EMBL/GenBank/DDBJ databases">
        <title>Genome sequencing of Methylobacterium tarhaniae DSM 25844.</title>
        <authorList>
            <person name="Chaudhry V."/>
            <person name="Patil P.B."/>
        </authorList>
    </citation>
    <scope>NUCLEOTIDE SEQUENCE [LARGE SCALE GENOMIC DNA]</scope>
    <source>
        <strain evidence="2 3">DSM 25844</strain>
    </source>
</reference>
<proteinExistence type="predicted"/>
<dbReference type="PATRIC" id="fig|1187852.3.peg.6531"/>
<dbReference type="EMBL" id="LABZ01000080">
    <property type="protein sequence ID" value="KMO41522.1"/>
    <property type="molecule type" value="Genomic_DNA"/>
</dbReference>
<evidence type="ECO:0000256" key="1">
    <source>
        <dbReference type="SAM" id="Phobius"/>
    </source>
</evidence>
<feature type="transmembrane region" description="Helical" evidence="1">
    <location>
        <begin position="21"/>
        <end position="41"/>
    </location>
</feature>
<name>A0A0J6T6S3_9HYPH</name>
<keyword evidence="3" id="KW-1185">Reference proteome</keyword>
<keyword evidence="1" id="KW-0812">Transmembrane</keyword>
<evidence type="ECO:0008006" key="4">
    <source>
        <dbReference type="Google" id="ProtNLM"/>
    </source>
</evidence>
<protein>
    <recommendedName>
        <fullName evidence="4">Amino acid transporter protein</fullName>
    </recommendedName>
</protein>
<gene>
    <name evidence="2" type="ORF">VQ03_12680</name>
</gene>
<dbReference type="Proteomes" id="UP000036449">
    <property type="component" value="Unassembled WGS sequence"/>
</dbReference>
<dbReference type="OrthoDB" id="7997654at2"/>